<comment type="catalytic activity">
    <reaction evidence="11">
        <text>L-lysyl-[collagen] + 2-oxoglutarate + O2 = (5R)-5-hydroxy-L-lysyl-[collagen] + succinate + CO2</text>
        <dbReference type="Rhea" id="RHEA:16569"/>
        <dbReference type="Rhea" id="RHEA-COMP:12751"/>
        <dbReference type="Rhea" id="RHEA-COMP:12752"/>
        <dbReference type="ChEBI" id="CHEBI:15379"/>
        <dbReference type="ChEBI" id="CHEBI:16526"/>
        <dbReference type="ChEBI" id="CHEBI:16810"/>
        <dbReference type="ChEBI" id="CHEBI:29969"/>
        <dbReference type="ChEBI" id="CHEBI:30031"/>
        <dbReference type="ChEBI" id="CHEBI:133442"/>
        <dbReference type="EC" id="1.14.11.4"/>
    </reaction>
</comment>
<evidence type="ECO:0000256" key="4">
    <source>
        <dbReference type="ARBA" id="ARBA00004427"/>
    </source>
</evidence>
<comment type="subcellular location">
    <subcellularLocation>
        <location evidence="3">Endoplasmic reticulum membrane</location>
        <topology evidence="3">Peripheral membrane protein</topology>
        <orientation evidence="3">Lumenal side</orientation>
    </subcellularLocation>
    <subcellularLocation>
        <location evidence="4">Rough endoplasmic reticulum</location>
    </subcellularLocation>
</comment>
<proteinExistence type="predicted"/>
<protein>
    <recommendedName>
        <fullName evidence="5">procollagen-lysine 5-dioxygenase</fullName>
        <ecNumber evidence="5">1.14.11.4</ecNumber>
    </recommendedName>
</protein>
<dbReference type="SUPFAM" id="SSF53448">
    <property type="entry name" value="Nucleotide-diphospho-sugar transferases"/>
    <property type="match status" value="1"/>
</dbReference>
<dbReference type="InterPro" id="IPR057589">
    <property type="entry name" value="GT_PLOD"/>
</dbReference>
<evidence type="ECO:0000256" key="5">
    <source>
        <dbReference type="ARBA" id="ARBA00012264"/>
    </source>
</evidence>
<dbReference type="GO" id="GO:0005506">
    <property type="term" value="F:iron ion binding"/>
    <property type="evidence" value="ECO:0007669"/>
    <property type="project" value="InterPro"/>
</dbReference>
<dbReference type="InterPro" id="IPR006620">
    <property type="entry name" value="Pro_4_hyd_alph"/>
</dbReference>
<dbReference type="Proteomes" id="UP000095283">
    <property type="component" value="Unplaced"/>
</dbReference>
<organism evidence="13 14">
    <name type="scientific">Heterorhabditis bacteriophora</name>
    <name type="common">Entomopathogenic nematode worm</name>
    <dbReference type="NCBI Taxonomy" id="37862"/>
    <lineage>
        <taxon>Eukaryota</taxon>
        <taxon>Metazoa</taxon>
        <taxon>Ecdysozoa</taxon>
        <taxon>Nematoda</taxon>
        <taxon>Chromadorea</taxon>
        <taxon>Rhabditida</taxon>
        <taxon>Rhabditina</taxon>
        <taxon>Rhabditomorpha</taxon>
        <taxon>Strongyloidea</taxon>
        <taxon>Heterorhabditidae</taxon>
        <taxon>Heterorhabditis</taxon>
    </lineage>
</organism>
<keyword evidence="8" id="KW-0560">Oxidoreductase</keyword>
<evidence type="ECO:0000256" key="6">
    <source>
        <dbReference type="ARBA" id="ARBA00022723"/>
    </source>
</evidence>
<dbReference type="InterPro" id="IPR001006">
    <property type="entry name" value="Procol_lys_dOase"/>
</dbReference>
<keyword evidence="13" id="KW-1185">Reference proteome</keyword>
<comment type="cofactor">
    <cofactor evidence="1">
        <name>Fe(2+)</name>
        <dbReference type="ChEBI" id="CHEBI:29033"/>
    </cofactor>
</comment>
<evidence type="ECO:0000256" key="1">
    <source>
        <dbReference type="ARBA" id="ARBA00001954"/>
    </source>
</evidence>
<dbReference type="AlphaFoldDB" id="A0A1I7X073"/>
<dbReference type="WBParaSite" id="Hba_10852">
    <property type="protein sequence ID" value="Hba_10852"/>
    <property type="gene ID" value="Hba_10852"/>
</dbReference>
<dbReference type="Pfam" id="PF25342">
    <property type="entry name" value="GT_PLOD"/>
    <property type="match status" value="1"/>
</dbReference>
<dbReference type="PANTHER" id="PTHR10730:SF45">
    <property type="entry name" value="PROCOLLAGEN-LYSINE,2-OXOGLUTARATE 5-DIOXYGENASE"/>
    <property type="match status" value="1"/>
</dbReference>
<dbReference type="PROSITE" id="PS01325">
    <property type="entry name" value="LYS_HYDROXYLASE"/>
    <property type="match status" value="1"/>
</dbReference>
<accession>A0A1I7X073</accession>
<dbReference type="InterPro" id="IPR005123">
    <property type="entry name" value="Oxoglu/Fe-dep_dioxygenase_dom"/>
</dbReference>
<evidence type="ECO:0000313" key="13">
    <source>
        <dbReference type="Proteomes" id="UP000095283"/>
    </source>
</evidence>
<comment type="cofactor">
    <cofactor evidence="2">
        <name>L-ascorbate</name>
        <dbReference type="ChEBI" id="CHEBI:38290"/>
    </cofactor>
</comment>
<dbReference type="InterPro" id="IPR029044">
    <property type="entry name" value="Nucleotide-diphossugar_trans"/>
</dbReference>
<dbReference type="GO" id="GO:0005791">
    <property type="term" value="C:rough endoplasmic reticulum"/>
    <property type="evidence" value="ECO:0007669"/>
    <property type="project" value="UniProtKB-SubCell"/>
</dbReference>
<dbReference type="GO" id="GO:0005789">
    <property type="term" value="C:endoplasmic reticulum membrane"/>
    <property type="evidence" value="ECO:0007669"/>
    <property type="project" value="UniProtKB-SubCell"/>
</dbReference>
<feature type="domain" description="Fe2OG dioxygenase" evidence="12">
    <location>
        <begin position="551"/>
        <end position="656"/>
    </location>
</feature>
<evidence type="ECO:0000256" key="3">
    <source>
        <dbReference type="ARBA" id="ARBA00004367"/>
    </source>
</evidence>
<keyword evidence="10" id="KW-0472">Membrane</keyword>
<dbReference type="PANTHER" id="PTHR10730">
    <property type="entry name" value="PROCOLLAGEN-LYSINE,2-OXOGLUTARATE 5-DIOXYGENASE/GLYCOSYLTRANSFERASE 25 FAMILY MEMBER"/>
    <property type="match status" value="1"/>
</dbReference>
<name>A0A1I7X073_HETBA</name>
<dbReference type="EC" id="1.14.11.4" evidence="5"/>
<evidence type="ECO:0000313" key="14">
    <source>
        <dbReference type="WBParaSite" id="Hba_10852"/>
    </source>
</evidence>
<keyword evidence="7" id="KW-0223">Dioxygenase</keyword>
<dbReference type="InterPro" id="IPR050757">
    <property type="entry name" value="Collagen_mod_GT25"/>
</dbReference>
<evidence type="ECO:0000259" key="12">
    <source>
        <dbReference type="PROSITE" id="PS51471"/>
    </source>
</evidence>
<evidence type="ECO:0000256" key="9">
    <source>
        <dbReference type="ARBA" id="ARBA00023004"/>
    </source>
</evidence>
<dbReference type="GO" id="GO:0008475">
    <property type="term" value="F:procollagen-lysine 5-dioxygenase activity"/>
    <property type="evidence" value="ECO:0007669"/>
    <property type="project" value="UniProtKB-EC"/>
</dbReference>
<evidence type="ECO:0000256" key="10">
    <source>
        <dbReference type="ARBA" id="ARBA00023136"/>
    </source>
</evidence>
<keyword evidence="9" id="KW-0408">Iron</keyword>
<keyword evidence="6" id="KW-0479">Metal-binding</keyword>
<reference evidence="14" key="1">
    <citation type="submission" date="2016-11" db="UniProtKB">
        <authorList>
            <consortium name="WormBaseParasite"/>
        </authorList>
    </citation>
    <scope>IDENTIFICATION</scope>
</reference>
<evidence type="ECO:0000256" key="11">
    <source>
        <dbReference type="ARBA" id="ARBA00047930"/>
    </source>
</evidence>
<sequence length="656" mass="76386">MFICSIASPHYCTRHLHYSLLQSMPFMRNLLLAVFLWLQYLSVYTIPEVIVMTVATEKTDGLKRLLLSAETFNIPVKGGGQKILTLRKELDDFKDDKNTMIIFVDAYDVIFTTDASTILQRFFDYFKDKRIVFGAEPFCWPDESLAAEYPLVEFGKRLVANFYYSFHTNNCWLLTDRKKNIKQIGDYFRPFSTLAVRFSSEYLFIVDGDVVLTNANTLGRLIEFSANYHIGIVAPMVGQPGKAFTNFWGAIASNGYYARSEDYMAIVHGKRIGFWNDFKYEIRFVPFVTSAILINKEKMKQMNVSFSYNKNIDPDMSFCQWARDHGHFMYVDNEAYYGFLVLWEARYVHKEYRKVIEEGVEVEQACPDVYDYPLLSERFCEELIEEMEHFGQWSDGSNKDTRLAGGYENVPTRDIHMNQVFIGYYHRKFGPVEDRSSSGGSRSVSTSRVRKLSRRGSFEITTAYWERRNNRQLLQHEYQRSENAFVDTRSHFPSCVMVWARITTSDEASLMCAATHRGKLRDVSTSSCDRKRRNLRAPNELNHCLLSYPIESNMMFVVRYRPDEQPALRPHHDASTFRWRTNKILIFRINYSIDIALNKKGKDFEGGGVRYIRYNCTVQADQIGYAMMFPGRLTHLHEGLPTTHGTRYILVSFLNP</sequence>
<dbReference type="SMART" id="SM00702">
    <property type="entry name" value="P4Hc"/>
    <property type="match status" value="1"/>
</dbReference>
<evidence type="ECO:0000256" key="8">
    <source>
        <dbReference type="ARBA" id="ARBA00023002"/>
    </source>
</evidence>
<evidence type="ECO:0000256" key="2">
    <source>
        <dbReference type="ARBA" id="ARBA00001961"/>
    </source>
</evidence>
<dbReference type="PROSITE" id="PS51471">
    <property type="entry name" value="FE2OG_OXY"/>
    <property type="match status" value="1"/>
</dbReference>
<dbReference type="GO" id="GO:0031418">
    <property type="term" value="F:L-ascorbic acid binding"/>
    <property type="evidence" value="ECO:0007669"/>
    <property type="project" value="InterPro"/>
</dbReference>
<evidence type="ECO:0000256" key="7">
    <source>
        <dbReference type="ARBA" id="ARBA00022964"/>
    </source>
</evidence>
<dbReference type="Gene3D" id="2.60.120.620">
    <property type="entry name" value="q2cbj1_9rhob like domain"/>
    <property type="match status" value="1"/>
</dbReference>